<dbReference type="PANTHER" id="PTHR22835">
    <property type="entry name" value="ZINC FINGER FYVE DOMAIN CONTAINING PROTEIN"/>
    <property type="match status" value="1"/>
</dbReference>
<name>A0A5P1EXI3_ASPOF</name>
<evidence type="ECO:0000256" key="3">
    <source>
        <dbReference type="SAM" id="Phobius"/>
    </source>
</evidence>
<keyword evidence="2" id="KW-0325">Glycoprotein</keyword>
<dbReference type="OrthoDB" id="1600564at2759"/>
<dbReference type="Gramene" id="ONK69221">
    <property type="protein sequence ID" value="ONK69221"/>
    <property type="gene ID" value="A4U43_C05F20600"/>
</dbReference>
<protein>
    <recommendedName>
        <fullName evidence="6">GDSL esterase/lipase</fullName>
    </recommendedName>
</protein>
<keyword evidence="5" id="KW-1185">Reference proteome</keyword>
<gene>
    <name evidence="4" type="ORF">A4U43_C05F20600</name>
</gene>
<keyword evidence="3" id="KW-1133">Transmembrane helix</keyword>
<keyword evidence="3" id="KW-0812">Transmembrane</keyword>
<dbReference type="SUPFAM" id="SSF52266">
    <property type="entry name" value="SGNH hydrolase"/>
    <property type="match status" value="1"/>
</dbReference>
<proteinExistence type="inferred from homology"/>
<dbReference type="AlphaFoldDB" id="A0A5P1EXI3"/>
<dbReference type="OMA" id="EFSHTYI"/>
<evidence type="ECO:0000256" key="1">
    <source>
        <dbReference type="ARBA" id="ARBA00008668"/>
    </source>
</evidence>
<evidence type="ECO:0000313" key="5">
    <source>
        <dbReference type="Proteomes" id="UP000243459"/>
    </source>
</evidence>
<dbReference type="InterPro" id="IPR001087">
    <property type="entry name" value="GDSL"/>
</dbReference>
<evidence type="ECO:0000313" key="4">
    <source>
        <dbReference type="EMBL" id="ONK69221.1"/>
    </source>
</evidence>
<feature type="transmembrane region" description="Helical" evidence="3">
    <location>
        <begin position="12"/>
        <end position="36"/>
    </location>
</feature>
<dbReference type="Proteomes" id="UP000243459">
    <property type="component" value="Chromosome 5"/>
</dbReference>
<comment type="similarity">
    <text evidence="1">Belongs to the 'GDSL' lipolytic enzyme family.</text>
</comment>
<keyword evidence="3" id="KW-0472">Membrane</keyword>
<dbReference type="Gene3D" id="3.40.50.1110">
    <property type="entry name" value="SGNH hydrolase"/>
    <property type="match status" value="1"/>
</dbReference>
<dbReference type="GO" id="GO:0016788">
    <property type="term" value="F:hydrolase activity, acting on ester bonds"/>
    <property type="evidence" value="ECO:0007669"/>
    <property type="project" value="InterPro"/>
</dbReference>
<dbReference type="EMBL" id="CM007385">
    <property type="protein sequence ID" value="ONK69221.1"/>
    <property type="molecule type" value="Genomic_DNA"/>
</dbReference>
<dbReference type="Pfam" id="PF00657">
    <property type="entry name" value="Lipase_GDSL"/>
    <property type="match status" value="1"/>
</dbReference>
<sequence>MSASSSSSLFRLFTIIITLSINLYTSTSCFTSIVSFGDSLTDTGNYLLSQAEPDGVVGHLPYGETYFHQPTGRFSDGRIILDFIAEAMGLPHVRPVLGGLRDRVFPHGVNFAVGGATAVESGFFSERGIEAGVNFSLDVQIEWFKQLLPSLCSFHCSDGSCDLSKTLFFVGEIGGNDYNVPFFEGKKLDEILTYVPRVIDAISSAIDELIGQGAKTLVVPSYLPVGCLSGFLTIYPDSTKDPKSGCVKWLNEFAELSQ</sequence>
<organism evidence="4 5">
    <name type="scientific">Asparagus officinalis</name>
    <name type="common">Garden asparagus</name>
    <dbReference type="NCBI Taxonomy" id="4686"/>
    <lineage>
        <taxon>Eukaryota</taxon>
        <taxon>Viridiplantae</taxon>
        <taxon>Streptophyta</taxon>
        <taxon>Embryophyta</taxon>
        <taxon>Tracheophyta</taxon>
        <taxon>Spermatophyta</taxon>
        <taxon>Magnoliopsida</taxon>
        <taxon>Liliopsida</taxon>
        <taxon>Asparagales</taxon>
        <taxon>Asparagaceae</taxon>
        <taxon>Asparagoideae</taxon>
        <taxon>Asparagus</taxon>
    </lineage>
</organism>
<accession>A0A5P1EXI3</accession>
<evidence type="ECO:0000256" key="2">
    <source>
        <dbReference type="ARBA" id="ARBA00023180"/>
    </source>
</evidence>
<dbReference type="InterPro" id="IPR036514">
    <property type="entry name" value="SGNH_hydro_sf"/>
</dbReference>
<reference evidence="5" key="1">
    <citation type="journal article" date="2017" name="Nat. Commun.">
        <title>The asparagus genome sheds light on the origin and evolution of a young Y chromosome.</title>
        <authorList>
            <person name="Harkess A."/>
            <person name="Zhou J."/>
            <person name="Xu C."/>
            <person name="Bowers J.E."/>
            <person name="Van der Hulst R."/>
            <person name="Ayyampalayam S."/>
            <person name="Mercati F."/>
            <person name="Riccardi P."/>
            <person name="McKain M.R."/>
            <person name="Kakrana A."/>
            <person name="Tang H."/>
            <person name="Ray J."/>
            <person name="Groenendijk J."/>
            <person name="Arikit S."/>
            <person name="Mathioni S.M."/>
            <person name="Nakano M."/>
            <person name="Shan H."/>
            <person name="Telgmann-Rauber A."/>
            <person name="Kanno A."/>
            <person name="Yue Z."/>
            <person name="Chen H."/>
            <person name="Li W."/>
            <person name="Chen Y."/>
            <person name="Xu X."/>
            <person name="Zhang Y."/>
            <person name="Luo S."/>
            <person name="Chen H."/>
            <person name="Gao J."/>
            <person name="Mao Z."/>
            <person name="Pires J.C."/>
            <person name="Luo M."/>
            <person name="Kudrna D."/>
            <person name="Wing R.A."/>
            <person name="Meyers B.C."/>
            <person name="Yi K."/>
            <person name="Kong H."/>
            <person name="Lavrijsen P."/>
            <person name="Sunseri F."/>
            <person name="Falavigna A."/>
            <person name="Ye Y."/>
            <person name="Leebens-Mack J.H."/>
            <person name="Chen G."/>
        </authorList>
    </citation>
    <scope>NUCLEOTIDE SEQUENCE [LARGE SCALE GENOMIC DNA]</scope>
    <source>
        <strain evidence="5">cv. DH0086</strain>
    </source>
</reference>
<evidence type="ECO:0008006" key="6">
    <source>
        <dbReference type="Google" id="ProtNLM"/>
    </source>
</evidence>
<dbReference type="PANTHER" id="PTHR22835:SF663">
    <property type="entry name" value="LIPASE-LIKE"/>
    <property type="match status" value="1"/>
</dbReference>